<dbReference type="Proteomes" id="UP000078560">
    <property type="component" value="Unassembled WGS sequence"/>
</dbReference>
<evidence type="ECO:0000256" key="2">
    <source>
        <dbReference type="SAM" id="Phobius"/>
    </source>
</evidence>
<dbReference type="AlphaFoldDB" id="A0A1A8VK50"/>
<proteinExistence type="predicted"/>
<accession>A0A1A8VK50</accession>
<dbReference type="InterPro" id="IPR008780">
    <property type="entry name" value="Plasmodium_Vir"/>
</dbReference>
<evidence type="ECO:0000313" key="4">
    <source>
        <dbReference type="Proteomes" id="UP000078560"/>
    </source>
</evidence>
<feature type="transmembrane region" description="Helical" evidence="2">
    <location>
        <begin position="255"/>
        <end position="273"/>
    </location>
</feature>
<evidence type="ECO:0000256" key="1">
    <source>
        <dbReference type="SAM" id="MobiDB-lite"/>
    </source>
</evidence>
<sequence length="330" mass="38703">MEDQYDFKPILVSTKLYNYLDEYSESDDHTPKCKEILSKFTGYGDIYKFCMALRSNLYFFNSWINVSISEKNQCHYLNSWINNRLINLNFSSEHEKQKEISDLISEYIKEFKIDKKCTHIQFSLINKDDYAKMKTLYDYALDSAKILHYAKKFGCTQENKNYIDNIHSIYTQVKRDCNETDIKPYCVTWKYIKDNYTDKEMSELACKTIYNDPSEIKLGTDQEDIDMPEPSSEGRNPFGKDAEGGASPTTSSSTVVATLLPLLGLILILFILYRFTPLKSLVRHYLIKKRIIRSSTHDDDESQNDLFENTYAYMNKNIDRIRHQIGFQPL</sequence>
<protein>
    <submittedName>
        <fullName evidence="3">PIR Superfamily Protein</fullName>
    </submittedName>
</protein>
<evidence type="ECO:0000313" key="3">
    <source>
        <dbReference type="EMBL" id="SBS80914.1"/>
    </source>
</evidence>
<keyword evidence="2" id="KW-0812">Transmembrane</keyword>
<organism evidence="3 4">
    <name type="scientific">Plasmodium ovale curtisi</name>
    <dbReference type="NCBI Taxonomy" id="864141"/>
    <lineage>
        <taxon>Eukaryota</taxon>
        <taxon>Sar</taxon>
        <taxon>Alveolata</taxon>
        <taxon>Apicomplexa</taxon>
        <taxon>Aconoidasida</taxon>
        <taxon>Haemosporida</taxon>
        <taxon>Plasmodiidae</taxon>
        <taxon>Plasmodium</taxon>
        <taxon>Plasmodium (Plasmodium)</taxon>
    </lineage>
</organism>
<keyword evidence="2" id="KW-1133">Transmembrane helix</keyword>
<gene>
    <name evidence="3" type="ORF">POVCU2_0007520</name>
</gene>
<reference evidence="4" key="1">
    <citation type="submission" date="2016-05" db="EMBL/GenBank/DDBJ databases">
        <authorList>
            <person name="Naeem Raeece"/>
        </authorList>
    </citation>
    <scope>NUCLEOTIDE SEQUENCE [LARGE SCALE GENOMIC DNA]</scope>
</reference>
<dbReference type="EMBL" id="FLQU01000107">
    <property type="protein sequence ID" value="SBS80914.1"/>
    <property type="molecule type" value="Genomic_DNA"/>
</dbReference>
<keyword evidence="2" id="KW-0472">Membrane</keyword>
<feature type="region of interest" description="Disordered" evidence="1">
    <location>
        <begin position="220"/>
        <end position="251"/>
    </location>
</feature>
<dbReference type="Pfam" id="PF05795">
    <property type="entry name" value="Plasmodium_Vir"/>
    <property type="match status" value="1"/>
</dbReference>
<name>A0A1A8VK50_PLAOA</name>